<accession>A0A820AYL0</accession>
<evidence type="ECO:0000313" key="1">
    <source>
        <dbReference type="EMBL" id="CAF4200028.1"/>
    </source>
</evidence>
<dbReference type="Pfam" id="PF13540">
    <property type="entry name" value="RCC1_2"/>
    <property type="match status" value="1"/>
</dbReference>
<gene>
    <name evidence="1" type="ORF">FNK824_LOCUS36213</name>
</gene>
<dbReference type="Proteomes" id="UP000663874">
    <property type="component" value="Unassembled WGS sequence"/>
</dbReference>
<dbReference type="Gene3D" id="2.130.10.30">
    <property type="entry name" value="Regulator of chromosome condensation 1/beta-lactamase-inhibitor protein II"/>
    <property type="match status" value="1"/>
</dbReference>
<proteinExistence type="predicted"/>
<comment type="caution">
    <text evidence="1">The sequence shown here is derived from an EMBL/GenBank/DDBJ whole genome shotgun (WGS) entry which is preliminary data.</text>
</comment>
<dbReference type="InterPro" id="IPR053245">
    <property type="entry name" value="MitoProcess-Associated"/>
</dbReference>
<evidence type="ECO:0000313" key="2">
    <source>
        <dbReference type="Proteomes" id="UP000663874"/>
    </source>
</evidence>
<protein>
    <submittedName>
        <fullName evidence="1">Uncharacterized protein</fullName>
    </submittedName>
</protein>
<dbReference type="PANTHER" id="PTHR47563">
    <property type="entry name" value="PROTEIN FMP25, MITOCHONDRIAL"/>
    <property type="match status" value="1"/>
</dbReference>
<sequence length="122" mass="13598">MANSEYDYDSPQVYRLGKTYLANNQGQFYIQNDPIIHMAAGDRHTIIVTETGRAFAFGDNSSGQLGLGHTNNVERVSCIKSLKFGETGEKVILAEKKNHRVLCHKRAFSIPELADSTIRTPI</sequence>
<dbReference type="PANTHER" id="PTHR47563:SF1">
    <property type="entry name" value="PROTEIN FMP25, MITOCHONDRIAL"/>
    <property type="match status" value="1"/>
</dbReference>
<dbReference type="GO" id="GO:0005743">
    <property type="term" value="C:mitochondrial inner membrane"/>
    <property type="evidence" value="ECO:0007669"/>
    <property type="project" value="TreeGrafter"/>
</dbReference>
<name>A0A820AYL0_9BILA</name>
<dbReference type="SUPFAM" id="SSF50985">
    <property type="entry name" value="RCC1/BLIP-II"/>
    <property type="match status" value="1"/>
</dbReference>
<dbReference type="GO" id="GO:0034551">
    <property type="term" value="P:mitochondrial respiratory chain complex III assembly"/>
    <property type="evidence" value="ECO:0007669"/>
    <property type="project" value="TreeGrafter"/>
</dbReference>
<dbReference type="InterPro" id="IPR009091">
    <property type="entry name" value="RCC1/BLIP-II"/>
</dbReference>
<dbReference type="EMBL" id="CAJOBE010016404">
    <property type="protein sequence ID" value="CAF4200028.1"/>
    <property type="molecule type" value="Genomic_DNA"/>
</dbReference>
<dbReference type="AlphaFoldDB" id="A0A820AYL0"/>
<reference evidence="1" key="1">
    <citation type="submission" date="2021-02" db="EMBL/GenBank/DDBJ databases">
        <authorList>
            <person name="Nowell W R."/>
        </authorList>
    </citation>
    <scope>NUCLEOTIDE SEQUENCE</scope>
</reference>
<organism evidence="1 2">
    <name type="scientific">Rotaria sordida</name>
    <dbReference type="NCBI Taxonomy" id="392033"/>
    <lineage>
        <taxon>Eukaryota</taxon>
        <taxon>Metazoa</taxon>
        <taxon>Spiralia</taxon>
        <taxon>Gnathifera</taxon>
        <taxon>Rotifera</taxon>
        <taxon>Eurotatoria</taxon>
        <taxon>Bdelloidea</taxon>
        <taxon>Philodinida</taxon>
        <taxon>Philodinidae</taxon>
        <taxon>Rotaria</taxon>
    </lineage>
</organism>